<dbReference type="InterPro" id="IPR036388">
    <property type="entry name" value="WH-like_DNA-bd_sf"/>
</dbReference>
<sequence length="156" mass="17822">MTSGQAVGERNDNPKQFKENWPFFWISQINAAYGNALERRIKDLGIDLPRWRAMMSLYEDQFLSVSQIADFSAQKLNTTTKVVQRMLTDGLVSTRIRPTDGRVTEVCLTEKGERLRKEAFVEAQAIFDHTFANLSTAEQKALNVTLSDLHSRLKKI</sequence>
<reference evidence="5 6" key="1">
    <citation type="submission" date="2019-10" db="EMBL/GenBank/DDBJ databases">
        <title>Epibacterium sp. nov., isolated from seawater.</title>
        <authorList>
            <person name="Zhang X."/>
            <person name="Li N."/>
        </authorList>
    </citation>
    <scope>NUCLEOTIDE SEQUENCE [LARGE SCALE GENOMIC DNA]</scope>
    <source>
        <strain evidence="5 6">SM1969</strain>
    </source>
</reference>
<keyword evidence="2" id="KW-0238">DNA-binding</keyword>
<dbReference type="RefSeq" id="WP_153548875.1">
    <property type="nucleotide sequence ID" value="NZ_WIXK01000009.1"/>
</dbReference>
<protein>
    <submittedName>
        <fullName evidence="5">MarR family transcriptional regulator</fullName>
    </submittedName>
</protein>
<dbReference type="AlphaFoldDB" id="A0A844B0A9"/>
<keyword evidence="1" id="KW-0805">Transcription regulation</keyword>
<keyword evidence="6" id="KW-1185">Reference proteome</keyword>
<keyword evidence="3" id="KW-0804">Transcription</keyword>
<feature type="domain" description="HTH marR-type" evidence="4">
    <location>
        <begin position="19"/>
        <end position="151"/>
    </location>
</feature>
<dbReference type="SMART" id="SM00347">
    <property type="entry name" value="HTH_MARR"/>
    <property type="match status" value="1"/>
</dbReference>
<comment type="caution">
    <text evidence="5">The sequence shown here is derived from an EMBL/GenBank/DDBJ whole genome shotgun (WGS) entry which is preliminary data.</text>
</comment>
<dbReference type="Gene3D" id="1.10.10.10">
    <property type="entry name" value="Winged helix-like DNA-binding domain superfamily/Winged helix DNA-binding domain"/>
    <property type="match status" value="1"/>
</dbReference>
<dbReference type="InterPro" id="IPR036390">
    <property type="entry name" value="WH_DNA-bd_sf"/>
</dbReference>
<dbReference type="EMBL" id="WIXK01000009">
    <property type="protein sequence ID" value="MQY43984.1"/>
    <property type="molecule type" value="Genomic_DNA"/>
</dbReference>
<accession>A0A844B0A9</accession>
<dbReference type="PANTHER" id="PTHR42756">
    <property type="entry name" value="TRANSCRIPTIONAL REGULATOR, MARR"/>
    <property type="match status" value="1"/>
</dbReference>
<name>A0A844B0A9_9RHOB</name>
<evidence type="ECO:0000313" key="5">
    <source>
        <dbReference type="EMBL" id="MQY43984.1"/>
    </source>
</evidence>
<gene>
    <name evidence="5" type="ORF">GG681_15160</name>
</gene>
<dbReference type="SUPFAM" id="SSF46785">
    <property type="entry name" value="Winged helix' DNA-binding domain"/>
    <property type="match status" value="1"/>
</dbReference>
<evidence type="ECO:0000256" key="3">
    <source>
        <dbReference type="ARBA" id="ARBA00023163"/>
    </source>
</evidence>
<evidence type="ECO:0000259" key="4">
    <source>
        <dbReference type="PROSITE" id="PS50995"/>
    </source>
</evidence>
<dbReference type="Proteomes" id="UP000436694">
    <property type="component" value="Unassembled WGS sequence"/>
</dbReference>
<dbReference type="InterPro" id="IPR000835">
    <property type="entry name" value="HTH_MarR-typ"/>
</dbReference>
<organism evidence="5 6">
    <name type="scientific">Tritonibacter aquimaris</name>
    <dbReference type="NCBI Taxonomy" id="2663379"/>
    <lineage>
        <taxon>Bacteria</taxon>
        <taxon>Pseudomonadati</taxon>
        <taxon>Pseudomonadota</taxon>
        <taxon>Alphaproteobacteria</taxon>
        <taxon>Rhodobacterales</taxon>
        <taxon>Paracoccaceae</taxon>
        <taxon>Tritonibacter</taxon>
    </lineage>
</organism>
<dbReference type="PANTHER" id="PTHR42756:SF1">
    <property type="entry name" value="TRANSCRIPTIONAL REPRESSOR OF EMRAB OPERON"/>
    <property type="match status" value="1"/>
</dbReference>
<dbReference type="PROSITE" id="PS50995">
    <property type="entry name" value="HTH_MARR_2"/>
    <property type="match status" value="1"/>
</dbReference>
<proteinExistence type="predicted"/>
<dbReference type="Pfam" id="PF01047">
    <property type="entry name" value="MarR"/>
    <property type="match status" value="1"/>
</dbReference>
<evidence type="ECO:0000256" key="2">
    <source>
        <dbReference type="ARBA" id="ARBA00023125"/>
    </source>
</evidence>
<dbReference type="GO" id="GO:0003700">
    <property type="term" value="F:DNA-binding transcription factor activity"/>
    <property type="evidence" value="ECO:0007669"/>
    <property type="project" value="InterPro"/>
</dbReference>
<dbReference type="GO" id="GO:0003677">
    <property type="term" value="F:DNA binding"/>
    <property type="evidence" value="ECO:0007669"/>
    <property type="project" value="UniProtKB-KW"/>
</dbReference>
<evidence type="ECO:0000256" key="1">
    <source>
        <dbReference type="ARBA" id="ARBA00023015"/>
    </source>
</evidence>
<evidence type="ECO:0000313" key="6">
    <source>
        <dbReference type="Proteomes" id="UP000436694"/>
    </source>
</evidence>